<keyword evidence="1" id="KW-0732">Signal</keyword>
<sequence>MITSATTTMVTLTITKKVTSTISTPPERGQHYLKSCEVEFKTPIKSSTGSNFLPDFVSLTDINNDNRPDIIVANYNAANVGIFFNVQDSYFREQITYSTGHSSGPEYIAVVDVNDDNKPDIIVANRWGNTVGVLLNNGSGQFHTMKHYKTGPRTLPSGVAVADVNSDKKPDIIVTNQFLNTIGVFLNIGDGQFSFYKIYQVPHDFAVMCPQVVDVNDDTHPDIIVANSRAASIGIFYNSGDGTFTDWTTFSTGFGSQPHSVSVIDVNGDNKPDLIVGNTGTSNVGVLLNAGDGKFLNQTTYPTGLNSQPRSVFVADINCDNKPDIIVANSITIVANSNEGNIGIFLNFGNGTFQPQKPYPTGLSTNPWSISVGDVNDDNKPDIVFSDTAQHNIGIFIRS</sequence>
<organism evidence="2 3">
    <name type="scientific">Adineta steineri</name>
    <dbReference type="NCBI Taxonomy" id="433720"/>
    <lineage>
        <taxon>Eukaryota</taxon>
        <taxon>Metazoa</taxon>
        <taxon>Spiralia</taxon>
        <taxon>Gnathifera</taxon>
        <taxon>Rotifera</taxon>
        <taxon>Eurotatoria</taxon>
        <taxon>Bdelloidea</taxon>
        <taxon>Adinetida</taxon>
        <taxon>Adinetidae</taxon>
        <taxon>Adineta</taxon>
    </lineage>
</organism>
<dbReference type="AlphaFoldDB" id="A0A818HU90"/>
<dbReference type="InterPro" id="IPR028994">
    <property type="entry name" value="Integrin_alpha_N"/>
</dbReference>
<evidence type="ECO:0000256" key="1">
    <source>
        <dbReference type="ARBA" id="ARBA00022729"/>
    </source>
</evidence>
<evidence type="ECO:0008006" key="4">
    <source>
        <dbReference type="Google" id="ProtNLM"/>
    </source>
</evidence>
<gene>
    <name evidence="2" type="ORF">OXD698_LOCUS1900</name>
</gene>
<evidence type="ECO:0000313" key="2">
    <source>
        <dbReference type="EMBL" id="CAF3511397.1"/>
    </source>
</evidence>
<dbReference type="Pfam" id="PF13517">
    <property type="entry name" value="FG-GAP_3"/>
    <property type="match status" value="3"/>
</dbReference>
<accession>A0A818HU90</accession>
<name>A0A818HU90_9BILA</name>
<comment type="caution">
    <text evidence="2">The sequence shown here is derived from an EMBL/GenBank/DDBJ whole genome shotgun (WGS) entry which is preliminary data.</text>
</comment>
<evidence type="ECO:0000313" key="3">
    <source>
        <dbReference type="Proteomes" id="UP000663844"/>
    </source>
</evidence>
<dbReference type="InterPro" id="IPR013517">
    <property type="entry name" value="FG-GAP"/>
</dbReference>
<dbReference type="PANTHER" id="PTHR44103:SF1">
    <property type="entry name" value="PROPROTEIN CONVERTASE P"/>
    <property type="match status" value="1"/>
</dbReference>
<protein>
    <recommendedName>
        <fullName evidence="4">VCBS repeat-containing protein</fullName>
    </recommendedName>
</protein>
<dbReference type="Proteomes" id="UP000663844">
    <property type="component" value="Unassembled WGS sequence"/>
</dbReference>
<dbReference type="EMBL" id="CAJOAZ010000058">
    <property type="protein sequence ID" value="CAF3511397.1"/>
    <property type="molecule type" value="Genomic_DNA"/>
</dbReference>
<dbReference type="Gene3D" id="2.130.10.130">
    <property type="entry name" value="Integrin alpha, N-terminal"/>
    <property type="match status" value="2"/>
</dbReference>
<dbReference type="SUPFAM" id="SSF69318">
    <property type="entry name" value="Integrin alpha N-terminal domain"/>
    <property type="match status" value="1"/>
</dbReference>
<dbReference type="Gene3D" id="2.30.30.100">
    <property type="match status" value="2"/>
</dbReference>
<dbReference type="PANTHER" id="PTHR44103">
    <property type="entry name" value="PROPROTEIN CONVERTASE P"/>
    <property type="match status" value="1"/>
</dbReference>
<proteinExistence type="predicted"/>
<reference evidence="2" key="1">
    <citation type="submission" date="2021-02" db="EMBL/GenBank/DDBJ databases">
        <authorList>
            <person name="Nowell W R."/>
        </authorList>
    </citation>
    <scope>NUCLEOTIDE SEQUENCE</scope>
</reference>